<dbReference type="Pfam" id="PF12833">
    <property type="entry name" value="HTH_18"/>
    <property type="match status" value="1"/>
</dbReference>
<dbReference type="InterPro" id="IPR018060">
    <property type="entry name" value="HTH_AraC"/>
</dbReference>
<feature type="domain" description="HTH araC/xylS-type" evidence="4">
    <location>
        <begin position="144"/>
        <end position="249"/>
    </location>
</feature>
<dbReference type="PROSITE" id="PS01124">
    <property type="entry name" value="HTH_ARAC_FAMILY_2"/>
    <property type="match status" value="1"/>
</dbReference>
<comment type="caution">
    <text evidence="5">The sequence shown here is derived from an EMBL/GenBank/DDBJ whole genome shotgun (WGS) entry which is preliminary data.</text>
</comment>
<evidence type="ECO:0000259" key="4">
    <source>
        <dbReference type="PROSITE" id="PS01124"/>
    </source>
</evidence>
<organism evidence="5 6">
    <name type="scientific">Niastella soli</name>
    <dbReference type="NCBI Taxonomy" id="2821487"/>
    <lineage>
        <taxon>Bacteria</taxon>
        <taxon>Pseudomonadati</taxon>
        <taxon>Bacteroidota</taxon>
        <taxon>Chitinophagia</taxon>
        <taxon>Chitinophagales</taxon>
        <taxon>Chitinophagaceae</taxon>
        <taxon>Niastella</taxon>
    </lineage>
</organism>
<gene>
    <name evidence="5" type="ORF">J7I42_17025</name>
</gene>
<dbReference type="EMBL" id="JAGHKO010000004">
    <property type="protein sequence ID" value="MBO9201990.1"/>
    <property type="molecule type" value="Genomic_DNA"/>
</dbReference>
<sequence length="250" mass="29321">MYKNWCPNKIKYRQHIHDFQEGTLLCIAPHQVITVDEAFKSPKDTQGWAIFFHPDLIHGTQLGRNINNYSYFSYYSGEALYLSDKEKQILGECKLNIEDELCENIDKHSRTLLITALELMLNYCSRFYDRQFITRHAINNDVINEVEQLLQNYFRSQDLIRQGLPTVKYLSEKVNLSPGYLSDLLKKETGMNAQDRIHYYLVEEAKNLLLSSNQSVSELAYSLGFEYPQYFSRLFKSKTGLTPLEFRNNN</sequence>
<dbReference type="SMART" id="SM00342">
    <property type="entry name" value="HTH_ARAC"/>
    <property type="match status" value="1"/>
</dbReference>
<dbReference type="PANTHER" id="PTHR43280">
    <property type="entry name" value="ARAC-FAMILY TRANSCRIPTIONAL REGULATOR"/>
    <property type="match status" value="1"/>
</dbReference>
<dbReference type="SUPFAM" id="SSF46689">
    <property type="entry name" value="Homeodomain-like"/>
    <property type="match status" value="1"/>
</dbReference>
<keyword evidence="6" id="KW-1185">Reference proteome</keyword>
<keyword evidence="2" id="KW-0238">DNA-binding</keyword>
<dbReference type="InterPro" id="IPR009057">
    <property type="entry name" value="Homeodomain-like_sf"/>
</dbReference>
<keyword evidence="3" id="KW-0804">Transcription</keyword>
<evidence type="ECO:0000256" key="2">
    <source>
        <dbReference type="ARBA" id="ARBA00023125"/>
    </source>
</evidence>
<dbReference type="PRINTS" id="PR00032">
    <property type="entry name" value="HTHARAC"/>
</dbReference>
<keyword evidence="1" id="KW-0805">Transcription regulation</keyword>
<dbReference type="Gene3D" id="1.10.10.60">
    <property type="entry name" value="Homeodomain-like"/>
    <property type="match status" value="2"/>
</dbReference>
<evidence type="ECO:0000313" key="5">
    <source>
        <dbReference type="EMBL" id="MBO9201990.1"/>
    </source>
</evidence>
<accession>A0ABS3YVQ2</accession>
<name>A0ABS3YVQ2_9BACT</name>
<evidence type="ECO:0000256" key="1">
    <source>
        <dbReference type="ARBA" id="ARBA00023015"/>
    </source>
</evidence>
<proteinExistence type="predicted"/>
<dbReference type="InterPro" id="IPR020449">
    <property type="entry name" value="Tscrpt_reg_AraC-type_HTH"/>
</dbReference>
<dbReference type="PANTHER" id="PTHR43280:SF32">
    <property type="entry name" value="TRANSCRIPTIONAL REGULATORY PROTEIN"/>
    <property type="match status" value="1"/>
</dbReference>
<evidence type="ECO:0000313" key="6">
    <source>
        <dbReference type="Proteomes" id="UP000677244"/>
    </source>
</evidence>
<reference evidence="5 6" key="1">
    <citation type="submission" date="2021-03" db="EMBL/GenBank/DDBJ databases">
        <title>Assistant Professor.</title>
        <authorList>
            <person name="Huq M.A."/>
        </authorList>
    </citation>
    <scope>NUCLEOTIDE SEQUENCE [LARGE SCALE GENOMIC DNA]</scope>
    <source>
        <strain evidence="5 6">MAH-29</strain>
    </source>
</reference>
<evidence type="ECO:0000256" key="3">
    <source>
        <dbReference type="ARBA" id="ARBA00023163"/>
    </source>
</evidence>
<protein>
    <submittedName>
        <fullName evidence="5">AraC family transcriptional regulator</fullName>
    </submittedName>
</protein>
<dbReference type="Proteomes" id="UP000677244">
    <property type="component" value="Unassembled WGS sequence"/>
</dbReference>